<accession>A0ACB9F2M1</accession>
<reference evidence="1 2" key="2">
    <citation type="journal article" date="2022" name="Mol. Ecol. Resour.">
        <title>The genomes of chicory, endive, great burdock and yacon provide insights into Asteraceae paleo-polyploidization history and plant inulin production.</title>
        <authorList>
            <person name="Fan W."/>
            <person name="Wang S."/>
            <person name="Wang H."/>
            <person name="Wang A."/>
            <person name="Jiang F."/>
            <person name="Liu H."/>
            <person name="Zhao H."/>
            <person name="Xu D."/>
            <person name="Zhang Y."/>
        </authorList>
    </citation>
    <scope>NUCLEOTIDE SEQUENCE [LARGE SCALE GENOMIC DNA]</scope>
    <source>
        <strain evidence="2">cv. Punajuju</strain>
        <tissue evidence="1">Leaves</tissue>
    </source>
</reference>
<proteinExistence type="predicted"/>
<gene>
    <name evidence="1" type="ORF">L2E82_15364</name>
</gene>
<dbReference type="EMBL" id="CM042011">
    <property type="protein sequence ID" value="KAI3765334.1"/>
    <property type="molecule type" value="Genomic_DNA"/>
</dbReference>
<name>A0ACB9F2M1_CICIN</name>
<keyword evidence="2" id="KW-1185">Reference proteome</keyword>
<protein>
    <submittedName>
        <fullName evidence="1">Uncharacterized protein</fullName>
    </submittedName>
</protein>
<reference evidence="2" key="1">
    <citation type="journal article" date="2022" name="Mol. Ecol. Resour.">
        <title>The genomes of chicory, endive, great burdock and yacon provide insights into Asteraceae palaeo-polyploidization history and plant inulin production.</title>
        <authorList>
            <person name="Fan W."/>
            <person name="Wang S."/>
            <person name="Wang H."/>
            <person name="Wang A."/>
            <person name="Jiang F."/>
            <person name="Liu H."/>
            <person name="Zhao H."/>
            <person name="Xu D."/>
            <person name="Zhang Y."/>
        </authorList>
    </citation>
    <scope>NUCLEOTIDE SEQUENCE [LARGE SCALE GENOMIC DNA]</scope>
    <source>
        <strain evidence="2">cv. Punajuju</strain>
    </source>
</reference>
<evidence type="ECO:0000313" key="1">
    <source>
        <dbReference type="EMBL" id="KAI3765334.1"/>
    </source>
</evidence>
<dbReference type="Proteomes" id="UP001055811">
    <property type="component" value="Linkage Group LG03"/>
</dbReference>
<sequence>MKMNLHLDLAQPCPRFHSSLKRSLILSGSQTRTRAHVIASSRGMASSSSIVSESFCPCPFRSFHCCRIGEGGNKGTSRMISHLKSQHLLNDDRKRVLREALSTDHGLFMEVEKTLLSLGQWLCGDCMSLHAVSRPCHHPNGLVRFNKGDIGATTHIVGIVKPDALNNVPNVTEEWVMDVELLDRVFKTPITTVKSIPHSCRLAFSQAFKSAIYKVIAQPNSVDAWVRLFLLPRCTLQVFRPNNRQESRSGNRNSIQQSCILKSLATWGKEDGVPTLLNNIFDNYRGGHMSQGGDNTRPNTRANNNIRQCIRKVADGHFTAAVKILSSSGVVPYNDDTIKALEDKHPLKPPPSMPDTFYSEPPLVADFESVLGCIKSFPKGTSCGRDGLRAQHILDALCGEGSALATDLLRAITSVVNLWLGGRCPSVLAEFVASAPLTPLIKPDNGIRPIAVGTIWRRLVSKVAMKGVGKDMVKYLNDFQFGIGVSGGAEAVLHCANRVLCKHHDNGSLTLLAVDFSNAFNMVDRSVLLREVRRMCPSISLWVDFLYGRAARLYIGDTHIWSTTGVQQGDPLGPLLFALVLHPLVHKIRDNCKLLLHAWYLDDGTVIGDSGEVANVLRIIQEDGPGLGLELNIKKTEIFWPSCDGRKLRDGCFPADIGRPSLGVKLLGGAVSRDAGFISELSLKRAVKAVDLMGLLPQLCDPQSQLLLLRSCMGIAKLFFGLRTCQPVHMEEAALFFDKGLRGSIEDIVVCGGPFFGDFQWRLVSLPIRFGGLGLYSACEASSYAFVASRAQSWALQDHILRHSGICGMDIDYYSALDRLRGTIPDFDCNGFTNKDIAPPKSQKILANALFSKIVKDLENDFHMTFRQKAVLECLRAPHAQDFLLAIPIDGLGLHMSPVEYRAILRYRLMIPLFPSDEICPVCRKACLDSFGDHAVHCRELPGFKYRHDMVRDVLFDVCRRAGVSVRKEAPVNFLTDPSDGRSTLRPADILIFGWMGGKHACVDLTGVSPLVNLRNGGFTVRHAALKAAACKVDKHDKACRENQHVFIPFAFDTFGFLAPEAVELLNRVQRVMQSTIMSLRSLDFVFKRISFAIQKGLAAQLVARLPNCTNRDWPGDLHWRQAQCAQEPGGVRPGAVRPVLGAVRDKILRISFQGKEQQTLVVANLQISRESLIDKNGALTVYLICPCRNQCPKPSTDKGKKEVDMAVDSEDDALICCVENSTESCIMDSGASFHASHSREVMQNFRQYKRKVRLADNKSLDITGVGDVVLKTTLGTDWTLKNVKFIPELKRMLISVGQLDDEGHHVTFGDHQWKVTKENLVVARGQKQGTLYMVEVSDAEAHAVEEVGASTLWHQRLGHMSEKGMKMLVSKGRIPELKTVKVDFCEPCVLGKQKKVTFKKVGHQPKSGKLELVHSDVYGPTSVSSVGGSRYYDTFIEDCTRNVWVYFLKHKSEVFSTFKKWKATVENETDLKIKCFRSDNGGEYSSKEFVDYCTDQGIRMQKTVPETPQQNGVAERMNRTLNERAKSMRLHAGLPKMFWADAVNTAAYLINKGPSVPIGFKIPEDEWQGRDISLKHLKVFGCVSYVKVKYSERDKLEAKAMKCTFIGYGLDDMGYRFWDNQNKKVIRSRDVVFNENVLYKDELAESSGRNKPPEKAESQVEFEEISEDDIVKPISTPEISESSGSSGSSDVYGDSGSTDDSSSEDGVADDAETSTPTIRRSTRVRRPPVRYSPSANYLLLTENDELSSLDKNQTWSLVKLPAGKKALQNKWVFRVNDEIDGSKRYKARLVVKGFQQKRGVDYNEIFSPVMKITTIRMVLGIVASEDLHLEQLDVKTAFFHGNLEEDIYMVQPEGFLTVGKENLVCKLKKTLYGLKQAPRQWYLKFDSFMQRSGYHRCEMDHCCYLKKFNSSYIILLLYVDDMLIVGSDMREINKLKKQLSREFEMKDLGAAKQILGMSIARNRVTVETLKEAIPKDGRRQRTDG</sequence>
<evidence type="ECO:0000313" key="2">
    <source>
        <dbReference type="Proteomes" id="UP001055811"/>
    </source>
</evidence>
<comment type="caution">
    <text evidence="1">The sequence shown here is derived from an EMBL/GenBank/DDBJ whole genome shotgun (WGS) entry which is preliminary data.</text>
</comment>
<organism evidence="1 2">
    <name type="scientific">Cichorium intybus</name>
    <name type="common">Chicory</name>
    <dbReference type="NCBI Taxonomy" id="13427"/>
    <lineage>
        <taxon>Eukaryota</taxon>
        <taxon>Viridiplantae</taxon>
        <taxon>Streptophyta</taxon>
        <taxon>Embryophyta</taxon>
        <taxon>Tracheophyta</taxon>
        <taxon>Spermatophyta</taxon>
        <taxon>Magnoliopsida</taxon>
        <taxon>eudicotyledons</taxon>
        <taxon>Gunneridae</taxon>
        <taxon>Pentapetalae</taxon>
        <taxon>asterids</taxon>
        <taxon>campanulids</taxon>
        <taxon>Asterales</taxon>
        <taxon>Asteraceae</taxon>
        <taxon>Cichorioideae</taxon>
        <taxon>Cichorieae</taxon>
        <taxon>Cichoriinae</taxon>
        <taxon>Cichorium</taxon>
    </lineage>
</organism>